<evidence type="ECO:0000256" key="3">
    <source>
        <dbReference type="ARBA" id="ARBA00022833"/>
    </source>
</evidence>
<comment type="caution">
    <text evidence="6">The sequence shown here is derived from an EMBL/GenBank/DDBJ whole genome shotgun (WGS) entry which is preliminary data.</text>
</comment>
<accession>A0AAD7NQB8</accession>
<evidence type="ECO:0000256" key="4">
    <source>
        <dbReference type="PROSITE-ProRule" id="PRU00134"/>
    </source>
</evidence>
<evidence type="ECO:0000256" key="1">
    <source>
        <dbReference type="ARBA" id="ARBA00022723"/>
    </source>
</evidence>
<dbReference type="GO" id="GO:0008270">
    <property type="term" value="F:zinc ion binding"/>
    <property type="evidence" value="ECO:0007669"/>
    <property type="project" value="UniProtKB-KW"/>
</dbReference>
<name>A0AAD7NQB8_9AGAR</name>
<sequence>MRSSSVSSSTEEDKGASITLKLDVCIFGENQNVDISFDVATIGRHEIFDNTKMETLYREFIERLGPELTHHSEEWKCEECGRVATYFQWISLYTESAKAYERGNIVIVACCPGSRLTGRVASLVIGKEVQKSVGESTVVNMFPRPDGLGPPSGACLTCHKDLDAETGLLTMLRCSKCKLVRYCGVACQKDDWGRHKVICGKITRVSRGCNIKKEKKIEHSCS</sequence>
<evidence type="ECO:0000313" key="6">
    <source>
        <dbReference type="EMBL" id="KAJ7770032.1"/>
    </source>
</evidence>
<keyword evidence="3" id="KW-0862">Zinc</keyword>
<organism evidence="6 7">
    <name type="scientific">Mycena metata</name>
    <dbReference type="NCBI Taxonomy" id="1033252"/>
    <lineage>
        <taxon>Eukaryota</taxon>
        <taxon>Fungi</taxon>
        <taxon>Dikarya</taxon>
        <taxon>Basidiomycota</taxon>
        <taxon>Agaricomycotina</taxon>
        <taxon>Agaricomycetes</taxon>
        <taxon>Agaricomycetidae</taxon>
        <taxon>Agaricales</taxon>
        <taxon>Marasmiineae</taxon>
        <taxon>Mycenaceae</taxon>
        <taxon>Mycena</taxon>
    </lineage>
</organism>
<dbReference type="Pfam" id="PF01753">
    <property type="entry name" value="zf-MYND"/>
    <property type="match status" value="1"/>
</dbReference>
<feature type="domain" description="MYND-type" evidence="5">
    <location>
        <begin position="155"/>
        <end position="199"/>
    </location>
</feature>
<proteinExistence type="predicted"/>
<dbReference type="Proteomes" id="UP001215598">
    <property type="component" value="Unassembled WGS sequence"/>
</dbReference>
<keyword evidence="7" id="KW-1185">Reference proteome</keyword>
<dbReference type="InterPro" id="IPR002893">
    <property type="entry name" value="Znf_MYND"/>
</dbReference>
<dbReference type="EMBL" id="JARKIB010000017">
    <property type="protein sequence ID" value="KAJ7770032.1"/>
    <property type="molecule type" value="Genomic_DNA"/>
</dbReference>
<evidence type="ECO:0000256" key="2">
    <source>
        <dbReference type="ARBA" id="ARBA00022771"/>
    </source>
</evidence>
<protein>
    <recommendedName>
        <fullName evidence="5">MYND-type domain-containing protein</fullName>
    </recommendedName>
</protein>
<dbReference type="Gene3D" id="6.10.140.2220">
    <property type="match status" value="1"/>
</dbReference>
<keyword evidence="2 4" id="KW-0863">Zinc-finger</keyword>
<reference evidence="6" key="1">
    <citation type="submission" date="2023-03" db="EMBL/GenBank/DDBJ databases">
        <title>Massive genome expansion in bonnet fungi (Mycena s.s.) driven by repeated elements and novel gene families across ecological guilds.</title>
        <authorList>
            <consortium name="Lawrence Berkeley National Laboratory"/>
            <person name="Harder C.B."/>
            <person name="Miyauchi S."/>
            <person name="Viragh M."/>
            <person name="Kuo A."/>
            <person name="Thoen E."/>
            <person name="Andreopoulos B."/>
            <person name="Lu D."/>
            <person name="Skrede I."/>
            <person name="Drula E."/>
            <person name="Henrissat B."/>
            <person name="Morin E."/>
            <person name="Kohler A."/>
            <person name="Barry K."/>
            <person name="LaButti K."/>
            <person name="Morin E."/>
            <person name="Salamov A."/>
            <person name="Lipzen A."/>
            <person name="Mereny Z."/>
            <person name="Hegedus B."/>
            <person name="Baldrian P."/>
            <person name="Stursova M."/>
            <person name="Weitz H."/>
            <person name="Taylor A."/>
            <person name="Grigoriev I.V."/>
            <person name="Nagy L.G."/>
            <person name="Martin F."/>
            <person name="Kauserud H."/>
        </authorList>
    </citation>
    <scope>NUCLEOTIDE SEQUENCE</scope>
    <source>
        <strain evidence="6">CBHHK182m</strain>
    </source>
</reference>
<evidence type="ECO:0000259" key="5">
    <source>
        <dbReference type="PROSITE" id="PS50865"/>
    </source>
</evidence>
<gene>
    <name evidence="6" type="ORF">B0H16DRAFT_1517102</name>
</gene>
<dbReference type="PROSITE" id="PS50865">
    <property type="entry name" value="ZF_MYND_2"/>
    <property type="match status" value="1"/>
</dbReference>
<evidence type="ECO:0000313" key="7">
    <source>
        <dbReference type="Proteomes" id="UP001215598"/>
    </source>
</evidence>
<keyword evidence="1" id="KW-0479">Metal-binding</keyword>
<dbReference type="AlphaFoldDB" id="A0AAD7NQB8"/>
<dbReference type="PROSITE" id="PS01360">
    <property type="entry name" value="ZF_MYND_1"/>
    <property type="match status" value="1"/>
</dbReference>
<dbReference type="SUPFAM" id="SSF144232">
    <property type="entry name" value="HIT/MYND zinc finger-like"/>
    <property type="match status" value="1"/>
</dbReference>